<feature type="domain" description="Sporulation stage II protein D amidase enhancer LytB N-terminal" evidence="2">
    <location>
        <begin position="427"/>
        <end position="519"/>
    </location>
</feature>
<evidence type="ECO:0000313" key="3">
    <source>
        <dbReference type="EMBL" id="OGF21363.1"/>
    </source>
</evidence>
<dbReference type="InterPro" id="IPR013486">
    <property type="entry name" value="SpoIID/LytB"/>
</dbReference>
<gene>
    <name evidence="3" type="ORF">A2257_01630</name>
</gene>
<dbReference type="EMBL" id="MFGA01000007">
    <property type="protein sequence ID" value="OGF21363.1"/>
    <property type="molecule type" value="Genomic_DNA"/>
</dbReference>
<feature type="signal peptide" evidence="1">
    <location>
        <begin position="1"/>
        <end position="28"/>
    </location>
</feature>
<evidence type="ECO:0000313" key="4">
    <source>
        <dbReference type="Proteomes" id="UP000177407"/>
    </source>
</evidence>
<dbReference type="AlphaFoldDB" id="A0A1F5S4K5"/>
<dbReference type="Proteomes" id="UP000177407">
    <property type="component" value="Unassembled WGS sequence"/>
</dbReference>
<dbReference type="GO" id="GO:0030435">
    <property type="term" value="P:sporulation resulting in formation of a cellular spore"/>
    <property type="evidence" value="ECO:0007669"/>
    <property type="project" value="InterPro"/>
</dbReference>
<name>A0A1F5S4K5_9BACT</name>
<reference evidence="3 4" key="1">
    <citation type="journal article" date="2016" name="Nat. Commun.">
        <title>Thousands of microbial genomes shed light on interconnected biogeochemical processes in an aquifer system.</title>
        <authorList>
            <person name="Anantharaman K."/>
            <person name="Brown C.T."/>
            <person name="Hug L.A."/>
            <person name="Sharon I."/>
            <person name="Castelle C.J."/>
            <person name="Probst A.J."/>
            <person name="Thomas B.C."/>
            <person name="Singh A."/>
            <person name="Wilkins M.J."/>
            <person name="Karaoz U."/>
            <person name="Brodie E.L."/>
            <person name="Williams K.H."/>
            <person name="Hubbard S.S."/>
            <person name="Banfield J.F."/>
        </authorList>
    </citation>
    <scope>NUCLEOTIDE SEQUENCE [LARGE SCALE GENOMIC DNA]</scope>
</reference>
<sequence>MPYKLKLLSSALLFFTLGTFFVPFSAGAVAPGYTAEIVKKSYNSTVSLIPGKAITFEVEIKNTGTKTWSNSSRNYISLYADGAGRQFKHNFWHKAEQPAKMIEPTVAPGALGHLKFALQAPELLGLYTAKFKLAAEDLTWIPGGAFEIPINVTNNPSSSSQLSQTDSAVIASAENFGALKLIQSHSNLNLGAGEKITFRVGFKNIGKENWTTSGENNVKLCVSDKISTDPFRATNWIETNCPVIVSSETTSGQLGFFNFDLTGAVKGDYKIDFILMNQGKIISGGVVTLPISISSSGVVAPIVKSEETPVPLANGPTMRIGLFSTTDQVIISSQNSFEIKDANNNLFFTVPAGVSAYASFNFTNKTYTAKVNGVEKNGLPYLRFISSLGDDNVFEVVNFENRPGWNTSINDNKFRGALELRYSEGRNKLYLINELSLESYMRGIAEASNYLPQEFLKALIIAARTYAKYNLDIGGKHPAAYFTLNASANDQVYRGYSSELRLPNVMKAVEETRGMMATYNGEIVVTPYFSQSDGRTRAWEEVWWGSGKPWLVSKADPYCTGRTMLGHGVGFSAYGARKMADAGKNFEEILKYYFTGIELKKIY</sequence>
<dbReference type="InterPro" id="IPR013783">
    <property type="entry name" value="Ig-like_fold"/>
</dbReference>
<evidence type="ECO:0000256" key="1">
    <source>
        <dbReference type="SAM" id="SignalP"/>
    </source>
</evidence>
<evidence type="ECO:0000259" key="2">
    <source>
        <dbReference type="Pfam" id="PF08486"/>
    </source>
</evidence>
<feature type="chain" id="PRO_5009521137" description="Sporulation stage II protein D amidase enhancer LytB N-terminal domain-containing protein" evidence="1">
    <location>
        <begin position="29"/>
        <end position="603"/>
    </location>
</feature>
<organism evidence="3 4">
    <name type="scientific">Candidatus Falkowbacteria bacterium RIFOXYA2_FULL_38_12</name>
    <dbReference type="NCBI Taxonomy" id="1797993"/>
    <lineage>
        <taxon>Bacteria</taxon>
        <taxon>Candidatus Falkowiibacteriota</taxon>
    </lineage>
</organism>
<dbReference type="NCBIfam" id="TIGR02669">
    <property type="entry name" value="SpoIID_LytB"/>
    <property type="match status" value="1"/>
</dbReference>
<dbReference type="InterPro" id="IPR013693">
    <property type="entry name" value="SpoIID/LytB_N"/>
</dbReference>
<protein>
    <recommendedName>
        <fullName evidence="2">Sporulation stage II protein D amidase enhancer LytB N-terminal domain-containing protein</fullName>
    </recommendedName>
</protein>
<dbReference type="Gene3D" id="2.60.40.10">
    <property type="entry name" value="Immunoglobulins"/>
    <property type="match status" value="1"/>
</dbReference>
<dbReference type="Pfam" id="PF08486">
    <property type="entry name" value="SpoIID"/>
    <property type="match status" value="1"/>
</dbReference>
<accession>A0A1F5S4K5</accession>
<comment type="caution">
    <text evidence="3">The sequence shown here is derived from an EMBL/GenBank/DDBJ whole genome shotgun (WGS) entry which is preliminary data.</text>
</comment>
<proteinExistence type="predicted"/>
<keyword evidence="1" id="KW-0732">Signal</keyword>